<dbReference type="GO" id="GO:0005669">
    <property type="term" value="C:transcription factor TFIID complex"/>
    <property type="evidence" value="ECO:0007669"/>
    <property type="project" value="TreeGrafter"/>
</dbReference>
<dbReference type="EMBL" id="CP119878">
    <property type="protein sequence ID" value="WFD34912.1"/>
    <property type="molecule type" value="Genomic_DNA"/>
</dbReference>
<keyword evidence="8" id="KW-1185">Reference proteome</keyword>
<gene>
    <name evidence="7" type="ORF">MCUN1_001757</name>
</gene>
<comment type="subcellular location">
    <subcellularLocation>
        <location evidence="1">Nucleus</location>
    </subcellularLocation>
</comment>
<protein>
    <recommendedName>
        <fullName evidence="9">CBS domain-containing protein</fullName>
    </recommendedName>
</protein>
<comment type="similarity">
    <text evidence="5">Belongs to the TAF10 family.</text>
</comment>
<keyword evidence="2" id="KW-0805">Transcription regulation</keyword>
<proteinExistence type="inferred from homology"/>
<evidence type="ECO:0000313" key="8">
    <source>
        <dbReference type="Proteomes" id="UP001219933"/>
    </source>
</evidence>
<feature type="region of interest" description="Disordered" evidence="6">
    <location>
        <begin position="1"/>
        <end position="23"/>
    </location>
</feature>
<dbReference type="CDD" id="cd07982">
    <property type="entry name" value="HFD_TAF10"/>
    <property type="match status" value="1"/>
</dbReference>
<evidence type="ECO:0000256" key="2">
    <source>
        <dbReference type="ARBA" id="ARBA00023015"/>
    </source>
</evidence>
<dbReference type="Gene3D" id="3.10.580.10">
    <property type="entry name" value="CBS-domain"/>
    <property type="match status" value="1"/>
</dbReference>
<evidence type="ECO:0000313" key="7">
    <source>
        <dbReference type="EMBL" id="WFD34912.1"/>
    </source>
</evidence>
<dbReference type="PRINTS" id="PR01443">
    <property type="entry name" value="TFIID30KDSUB"/>
</dbReference>
<evidence type="ECO:0000256" key="3">
    <source>
        <dbReference type="ARBA" id="ARBA00023163"/>
    </source>
</evidence>
<keyword evidence="3" id="KW-0804">Transcription</keyword>
<dbReference type="InterPro" id="IPR003923">
    <property type="entry name" value="TAF10"/>
</dbReference>
<evidence type="ECO:0000256" key="1">
    <source>
        <dbReference type="ARBA" id="ARBA00004123"/>
    </source>
</evidence>
<dbReference type="AlphaFoldDB" id="A0AAF0EYA8"/>
<reference evidence="7" key="1">
    <citation type="submission" date="2023-03" db="EMBL/GenBank/DDBJ databases">
        <title>Mating type loci evolution in Malassezia.</title>
        <authorList>
            <person name="Coelho M.A."/>
        </authorList>
    </citation>
    <scope>NUCLEOTIDE SEQUENCE</scope>
    <source>
        <strain evidence="7">CBS 11721</strain>
    </source>
</reference>
<evidence type="ECO:0000256" key="5">
    <source>
        <dbReference type="ARBA" id="ARBA00025730"/>
    </source>
</evidence>
<dbReference type="InterPro" id="IPR046342">
    <property type="entry name" value="CBS_dom_sf"/>
</dbReference>
<evidence type="ECO:0000256" key="6">
    <source>
        <dbReference type="SAM" id="MobiDB-lite"/>
    </source>
</evidence>
<dbReference type="SUPFAM" id="SSF54631">
    <property type="entry name" value="CBS-domain pair"/>
    <property type="match status" value="1"/>
</dbReference>
<keyword evidence="4" id="KW-0539">Nucleus</keyword>
<dbReference type="PANTHER" id="PTHR21242">
    <property type="entry name" value="TRANSCRIPTION INITIATION FACTOR TFIID SUBUNIT 10"/>
    <property type="match status" value="1"/>
</dbReference>
<dbReference type="GO" id="GO:1990841">
    <property type="term" value="F:promoter-specific chromatin binding"/>
    <property type="evidence" value="ECO:0007669"/>
    <property type="project" value="TreeGrafter"/>
</dbReference>
<sequence>METASDAIAAPSRTKANESPLPKSEDAQILNDMTVASLQLLPAPHVAKDAKIEDALNIARAHNGECVLVLSGNKPTGFLSLVDLAANEGNDTSVSEVMQPFAGTREEPKTPETFRVITPDTPLGDLSAFLQDHPFALVTDASRESVLGVASRGDIDRLIARLGLGEHPTPLGRRAEDESTRDRSLVEFMHMLDDYAPLIPDEVSDFYLERAGFQTDDVRLKRLLALAAEKFVSDIASDAFQYARIRTNAASVNCMQANSN</sequence>
<organism evidence="7 8">
    <name type="scientific">Malassezia cuniculi</name>
    <dbReference type="NCBI Taxonomy" id="948313"/>
    <lineage>
        <taxon>Eukaryota</taxon>
        <taxon>Fungi</taxon>
        <taxon>Dikarya</taxon>
        <taxon>Basidiomycota</taxon>
        <taxon>Ustilaginomycotina</taxon>
        <taxon>Malasseziomycetes</taxon>
        <taxon>Malasseziales</taxon>
        <taxon>Malasseziaceae</taxon>
        <taxon>Malassezia</taxon>
    </lineage>
</organism>
<accession>A0AAF0EYA8</accession>
<dbReference type="GO" id="GO:0006367">
    <property type="term" value="P:transcription initiation at RNA polymerase II promoter"/>
    <property type="evidence" value="ECO:0007669"/>
    <property type="project" value="TreeGrafter"/>
</dbReference>
<dbReference type="PANTHER" id="PTHR21242:SF0">
    <property type="entry name" value="TRANSCRIPTION INITIATION FACTOR TFIID SUBUNIT 10"/>
    <property type="match status" value="1"/>
</dbReference>
<dbReference type="Pfam" id="PF03540">
    <property type="entry name" value="TAF10"/>
    <property type="match status" value="1"/>
</dbReference>
<name>A0AAF0EYA8_9BASI</name>
<evidence type="ECO:0008006" key="9">
    <source>
        <dbReference type="Google" id="ProtNLM"/>
    </source>
</evidence>
<dbReference type="GO" id="GO:0016251">
    <property type="term" value="F:RNA polymerase II general transcription initiation factor activity"/>
    <property type="evidence" value="ECO:0007669"/>
    <property type="project" value="TreeGrafter"/>
</dbReference>
<dbReference type="Proteomes" id="UP001219933">
    <property type="component" value="Chromosome 2"/>
</dbReference>
<evidence type="ECO:0000256" key="4">
    <source>
        <dbReference type="ARBA" id="ARBA00023242"/>
    </source>
</evidence>
<dbReference type="GO" id="GO:0000124">
    <property type="term" value="C:SAGA complex"/>
    <property type="evidence" value="ECO:0007669"/>
    <property type="project" value="TreeGrafter"/>
</dbReference>